<protein>
    <recommendedName>
        <fullName evidence="3">Serine aminopeptidase S33 domain-containing protein</fullName>
    </recommendedName>
</protein>
<sequence>MSKGKRRRHAFVPPSLERHTVVYAVGQGSTDDGTPPPRMSSTSPGLWASVKMAYQGLVHTVIRPPRSHYALDDLGPSTCIFAHNLLVGREDFTLRNDKGLAVECSWWKPQHHHRHATTETRMPCIVVLHGNSSSRLGCMETLFHSLAAGFTVCAIDFSGSGLSEGKYVSLGFHEKKDISLVLTHLQSTGEVSNIILWGRSMGAVASILCAAEEADDVAGGACITAMVLDSPFSSLKQLAMDLVDDGKLNVPKFAVSIVMRFLRRDIQRRAKFDMFQLTPKAVIHKSVPKYSVVLPYISVLIFFSIFLFRCAVPAFFAIGSQDELVSPSHVQLLHDRHRGPKELLMFPGGHNSVRPTEFFARAVNFCRVMCGLLPMSETAAGGGGGLSPVHVRHPLATDLSVEQVRAMSIKELKAVLHRADIDVATVVEKAELVTLVLKMHARHVRMRVNSDVESRRRTTSPMQRRHSTGTDDPATCPEDIIVGGVQVTATAAPPTS</sequence>
<dbReference type="OrthoDB" id="10249433at2759"/>
<feature type="transmembrane region" description="Helical" evidence="2">
    <location>
        <begin position="293"/>
        <end position="318"/>
    </location>
</feature>
<dbReference type="VEuPathDB" id="FungiDB:H257_10339"/>
<organism evidence="4">
    <name type="scientific">Aphanomyces astaci</name>
    <name type="common">Crayfish plague agent</name>
    <dbReference type="NCBI Taxonomy" id="112090"/>
    <lineage>
        <taxon>Eukaryota</taxon>
        <taxon>Sar</taxon>
        <taxon>Stramenopiles</taxon>
        <taxon>Oomycota</taxon>
        <taxon>Saprolegniomycetes</taxon>
        <taxon>Saprolegniales</taxon>
        <taxon>Verrucalvaceae</taxon>
        <taxon>Aphanomyces</taxon>
    </lineage>
</organism>
<dbReference type="InterPro" id="IPR029058">
    <property type="entry name" value="AB_hydrolase_fold"/>
</dbReference>
<gene>
    <name evidence="4" type="ORF">H257_10339</name>
</gene>
<evidence type="ECO:0000256" key="2">
    <source>
        <dbReference type="SAM" id="Phobius"/>
    </source>
</evidence>
<dbReference type="InterPro" id="IPR052920">
    <property type="entry name" value="DNA-binding_regulatory"/>
</dbReference>
<accession>W4G8A4</accession>
<dbReference type="Gene3D" id="3.40.50.1820">
    <property type="entry name" value="alpha/beta hydrolase"/>
    <property type="match status" value="1"/>
</dbReference>
<dbReference type="PANTHER" id="PTHR43358:SF4">
    <property type="entry name" value="ALPHA_BETA HYDROLASE FOLD-1 DOMAIN-CONTAINING PROTEIN"/>
    <property type="match status" value="1"/>
</dbReference>
<feature type="domain" description="Serine aminopeptidase S33" evidence="3">
    <location>
        <begin position="124"/>
        <end position="349"/>
    </location>
</feature>
<dbReference type="PANTHER" id="PTHR43358">
    <property type="entry name" value="ALPHA/BETA-HYDROLASE"/>
    <property type="match status" value="1"/>
</dbReference>
<evidence type="ECO:0000256" key="1">
    <source>
        <dbReference type="SAM" id="MobiDB-lite"/>
    </source>
</evidence>
<keyword evidence="2" id="KW-1133">Transmembrane helix</keyword>
<dbReference type="EMBL" id="KI913140">
    <property type="protein sequence ID" value="ETV75516.1"/>
    <property type="molecule type" value="Genomic_DNA"/>
</dbReference>
<evidence type="ECO:0000259" key="3">
    <source>
        <dbReference type="Pfam" id="PF12146"/>
    </source>
</evidence>
<dbReference type="STRING" id="112090.W4G8A4"/>
<keyword evidence="2" id="KW-0812">Transmembrane</keyword>
<name>W4G8A4_APHAT</name>
<proteinExistence type="predicted"/>
<reference evidence="4" key="1">
    <citation type="submission" date="2013-12" db="EMBL/GenBank/DDBJ databases">
        <title>The Genome Sequence of Aphanomyces astaci APO3.</title>
        <authorList>
            <consortium name="The Broad Institute Genomics Platform"/>
            <person name="Russ C."/>
            <person name="Tyler B."/>
            <person name="van West P."/>
            <person name="Dieguez-Uribeondo J."/>
            <person name="Young S.K."/>
            <person name="Zeng Q."/>
            <person name="Gargeya S."/>
            <person name="Fitzgerald M."/>
            <person name="Abouelleil A."/>
            <person name="Alvarado L."/>
            <person name="Chapman S.B."/>
            <person name="Gainer-Dewar J."/>
            <person name="Goldberg J."/>
            <person name="Griggs A."/>
            <person name="Gujja S."/>
            <person name="Hansen M."/>
            <person name="Howarth C."/>
            <person name="Imamovic A."/>
            <person name="Ireland A."/>
            <person name="Larimer J."/>
            <person name="McCowan C."/>
            <person name="Murphy C."/>
            <person name="Pearson M."/>
            <person name="Poon T.W."/>
            <person name="Priest M."/>
            <person name="Roberts A."/>
            <person name="Saif S."/>
            <person name="Shea T."/>
            <person name="Sykes S."/>
            <person name="Wortman J."/>
            <person name="Nusbaum C."/>
            <person name="Birren B."/>
        </authorList>
    </citation>
    <scope>NUCLEOTIDE SEQUENCE [LARGE SCALE GENOMIC DNA]</scope>
    <source>
        <strain evidence="4">APO3</strain>
    </source>
</reference>
<dbReference type="InterPro" id="IPR022742">
    <property type="entry name" value="Hydrolase_4"/>
</dbReference>
<dbReference type="SUPFAM" id="SSF53474">
    <property type="entry name" value="alpha/beta-Hydrolases"/>
    <property type="match status" value="1"/>
</dbReference>
<dbReference type="Pfam" id="PF12146">
    <property type="entry name" value="Hydrolase_4"/>
    <property type="match status" value="1"/>
</dbReference>
<dbReference type="AlphaFoldDB" id="W4G8A4"/>
<dbReference type="GeneID" id="20812335"/>
<evidence type="ECO:0000313" key="4">
    <source>
        <dbReference type="EMBL" id="ETV75516.1"/>
    </source>
</evidence>
<keyword evidence="2" id="KW-0472">Membrane</keyword>
<feature type="region of interest" description="Disordered" evidence="1">
    <location>
        <begin position="448"/>
        <end position="477"/>
    </location>
</feature>
<dbReference type="RefSeq" id="XP_009835150.1">
    <property type="nucleotide sequence ID" value="XM_009836848.1"/>
</dbReference>